<accession>R4X7R0</accession>
<feature type="region of interest" description="Disordered" evidence="7">
    <location>
        <begin position="1516"/>
        <end position="1547"/>
    </location>
</feature>
<comment type="subcellular location">
    <subcellularLocation>
        <location evidence="1">Vacuole membrane</location>
        <topology evidence="1">Peripheral membrane protein</topology>
    </subcellularLocation>
</comment>
<dbReference type="GO" id="GO:1990130">
    <property type="term" value="C:GATOR1 complex"/>
    <property type="evidence" value="ECO:0007669"/>
    <property type="project" value="TreeGrafter"/>
</dbReference>
<dbReference type="Proteomes" id="UP000013776">
    <property type="component" value="Unassembled WGS sequence"/>
</dbReference>
<dbReference type="GO" id="GO:0005096">
    <property type="term" value="F:GTPase activator activity"/>
    <property type="evidence" value="ECO:0007669"/>
    <property type="project" value="InterPro"/>
</dbReference>
<dbReference type="InterPro" id="IPR057068">
    <property type="entry name" value="IML1_N_fung"/>
</dbReference>
<dbReference type="SUPFAM" id="SSF46785">
    <property type="entry name" value="Winged helix' DNA-binding domain"/>
    <property type="match status" value="1"/>
</dbReference>
<dbReference type="Pfam" id="PF00610">
    <property type="entry name" value="DEP"/>
    <property type="match status" value="1"/>
</dbReference>
<feature type="region of interest" description="Disordered" evidence="7">
    <location>
        <begin position="690"/>
        <end position="746"/>
    </location>
</feature>
<dbReference type="OrthoDB" id="39497at2759"/>
<feature type="compositionally biased region" description="Basic and acidic residues" evidence="7">
    <location>
        <begin position="767"/>
        <end position="779"/>
    </location>
</feature>
<comment type="caution">
    <text evidence="9">The sequence shown here is derived from an EMBL/GenBank/DDBJ whole genome shotgun (WGS) entry which is preliminary data.</text>
</comment>
<dbReference type="GO" id="GO:0005774">
    <property type="term" value="C:vacuolar membrane"/>
    <property type="evidence" value="ECO:0007669"/>
    <property type="project" value="UniProtKB-SubCell"/>
</dbReference>
<dbReference type="SMART" id="SM00049">
    <property type="entry name" value="DEP"/>
    <property type="match status" value="1"/>
</dbReference>
<feature type="domain" description="DEP" evidence="8">
    <location>
        <begin position="1151"/>
        <end position="1225"/>
    </location>
</feature>
<sequence length="1547" mass="175483">MTADALGRELILWMHETTTSTADAILNHDLIPDFDHANCVLEISTKVVCGSNSPRLVARNSTTSCRPLVVSPSELGSEVRKKTPNLQISLLSHLATTFGINPRSVVTVEAVPKSAHVADFMVLYFKDQYISRSDMWRAACNLEGQCIYVGKRITFTGGIRADVREIWRDGQKSFSAYVSANTKPVFRSESARYLIFIQMSKEMWDFEEDGELFYNKAIDGFLPELFKKWKSMNAHHLVSIVLFTRVSYQGAVGPFCLLRQPTQPEQSDVDFTNTHEHLGKAFHNDFYKIVVDNVSSNHWESTLTELKRELHGFARDVLLQKRKFRSDEHAEAPFGSITTAMEGNILEAINLAAHQFNRDHIDRDLLRTGTSMLFVTAGTGVFEVDERLLKLTGESLLGNGIGMDIVCLSRRPLHVVPLFRYAKEQEGEVEKNFQYVLPYICEISYYGEAVDTHNADGTFQPRLKMHDLQMKGRRAHPISAITIDRLNDHIVFEGRELAQLTTGLDTRLDLYDELCFCNKDNSTKITNTIQKDKMTSEVPGEEIIQLLGTSLPSSGEKITFKSLYELSKANTSPVDEMEFPPSKDSRTSNMSAILSTSQESGRYTSVSSVEHRGQSPTKSRSTFSRFMNRLADKADSIQAISEHNFPNDESQIENTHAHLPPLLMTLKSLKAKPSIASMSEEINISSTLIQPRRAGRQPSTFRHDSMQLNDTVKDSEGQEQSRTVAIPIHSLDVQSQSSTAPKSSRKILTSIDLQEARAQSVSQTLRGHSELGSRSEPRSRSNLQIKYKPEKSEAPDASPWHILANPSYPSKNSSTMNAKAWRWAHVSDRARRTGDMNWESMCAPAALPLTTTTIIDLEELKSTKYSENSYSIWIDLVDQPLTQTELLREMIGQRLVQGYQIARTPEISHTRTLTAEDLHSRLGTRRSLVRGPLGDMGETIYLSHAQMEVHCITCDLSREMIEVTRYVRTRETPKPIGYSSLIWQLAQDDGYDDSVVVFRPQPTDHSWNYVDQIICGVERRFTDSVRFWRARFLLIPSESRDKRNPPPIAGGSEQFTEEEVKVAGVNKICELLEKSIYLTPREHDSRNKISVKKVSSVAVAFTTLSPAAYVAHEYEHFSVKPEEHNKNSENKSKSFISTELSLDDYAKEMQSNKGITIKDRLWHWRWHESSWVGSELVSWLLERTELQTREAAARTAQNLMVRGLFEHVQNKHGFLDGFYLYRLKPEFVLKSAKTWFGSRKVTPVAPPPLRARAISNVSSSTPQSPISRPLKAKFELSHWMRVDIDPHRKSHRPEFVSLHYDNVHNPETCFHLRLEWIAVTAKLVEEMVQQWARIGEKYGLTLVEAPVDEAVAVTASNPFRAPLVIELCLNTPPPKPDNDGVVASRAEERERWFSKILRYWNFVLDQEAASKFPSDLDVSYSWGRPSFRYTQYIHRSGMSLCQITPTGFLWLTNRLFVSRVTGAAPMTSLPSPVRINSTMSASEPDNIRNAFRQWCHDPEKLQNFFDQGLDSEQTLHVSDHRASIRARPKRKSSGDDRSSITSIAPSQ</sequence>
<dbReference type="InterPro" id="IPR000591">
    <property type="entry name" value="DEP_dom"/>
</dbReference>
<evidence type="ECO:0000256" key="5">
    <source>
        <dbReference type="ARBA" id="ARBA00022554"/>
    </source>
</evidence>
<dbReference type="PANTHER" id="PTHR13179">
    <property type="entry name" value="DEP DOMAIN CONTAINING PROTEIN 5"/>
    <property type="match status" value="1"/>
</dbReference>
<keyword evidence="6" id="KW-0472">Membrane</keyword>
<evidence type="ECO:0000259" key="8">
    <source>
        <dbReference type="PROSITE" id="PS50186"/>
    </source>
</evidence>
<dbReference type="EMBL" id="CAHR02000029">
    <property type="protein sequence ID" value="CCG81213.1"/>
    <property type="molecule type" value="Genomic_DNA"/>
</dbReference>
<dbReference type="Gene3D" id="1.10.10.10">
    <property type="entry name" value="Winged helix-like DNA-binding domain superfamily/Winged helix DNA-binding domain"/>
    <property type="match status" value="1"/>
</dbReference>
<dbReference type="PROSITE" id="PS50186">
    <property type="entry name" value="DEP"/>
    <property type="match status" value="1"/>
</dbReference>
<dbReference type="Pfam" id="PF19418">
    <property type="entry name" value="DEPDC5_CTD"/>
    <property type="match status" value="1"/>
</dbReference>
<evidence type="ECO:0000256" key="6">
    <source>
        <dbReference type="ARBA" id="ARBA00023136"/>
    </source>
</evidence>
<evidence type="ECO:0000256" key="1">
    <source>
        <dbReference type="ARBA" id="ARBA00004148"/>
    </source>
</evidence>
<comment type="similarity">
    <text evidence="2">Belongs to the IML1 family.</text>
</comment>
<evidence type="ECO:0000256" key="3">
    <source>
        <dbReference type="ARBA" id="ARBA00018529"/>
    </source>
</evidence>
<evidence type="ECO:0000256" key="4">
    <source>
        <dbReference type="ARBA" id="ARBA00021881"/>
    </source>
</evidence>
<dbReference type="Pfam" id="PF24438">
    <property type="entry name" value="IML1_N_fung"/>
    <property type="match status" value="1"/>
</dbReference>
<dbReference type="eggNOG" id="KOG3572">
    <property type="taxonomic scope" value="Eukaryota"/>
</dbReference>
<keyword evidence="10" id="KW-1185">Reference proteome</keyword>
<dbReference type="GO" id="GO:0035556">
    <property type="term" value="P:intracellular signal transduction"/>
    <property type="evidence" value="ECO:0007669"/>
    <property type="project" value="InterPro"/>
</dbReference>
<proteinExistence type="inferred from homology"/>
<dbReference type="InterPro" id="IPR036390">
    <property type="entry name" value="WH_DNA-bd_sf"/>
</dbReference>
<reference evidence="9 10" key="1">
    <citation type="journal article" date="2013" name="MBio">
        <title>Genome sequencing of the plant pathogen Taphrina deformans, the causal agent of peach leaf curl.</title>
        <authorList>
            <person name="Cisse O.H."/>
            <person name="Almeida J.M.G.C.F."/>
            <person name="Fonseca A."/>
            <person name="Kumar A.A."/>
            <person name="Salojaervi J."/>
            <person name="Overmyer K."/>
            <person name="Hauser P.M."/>
            <person name="Pagni M."/>
        </authorList>
    </citation>
    <scope>NUCLEOTIDE SEQUENCE [LARGE SCALE GENOMIC DNA]</scope>
    <source>
        <strain evidence="10">PYCC 5710 / ATCC 11124 / CBS 356.35 / IMI 108563 / JCM 9778 / NBRC 8474</strain>
    </source>
</reference>
<evidence type="ECO:0000256" key="7">
    <source>
        <dbReference type="SAM" id="MobiDB-lite"/>
    </source>
</evidence>
<dbReference type="InterPro" id="IPR036388">
    <property type="entry name" value="WH-like_DNA-bd_sf"/>
</dbReference>
<dbReference type="STRING" id="1097556.R4X7R0"/>
<name>R4X7R0_TAPDE</name>
<gene>
    <name evidence="9" type="ORF">TAPDE_000932</name>
</gene>
<evidence type="ECO:0000313" key="9">
    <source>
        <dbReference type="EMBL" id="CCG81213.1"/>
    </source>
</evidence>
<protein>
    <recommendedName>
        <fullName evidence="3">Vacuolar membrane-associated protein IML1</fullName>
    </recommendedName>
    <alternativeName>
        <fullName evidence="4">Vacuolar membrane-associated protein iml1</fullName>
    </alternativeName>
</protein>
<dbReference type="GO" id="GO:1904262">
    <property type="term" value="P:negative regulation of TORC1 signaling"/>
    <property type="evidence" value="ECO:0007669"/>
    <property type="project" value="TreeGrafter"/>
</dbReference>
<feature type="compositionally biased region" description="Basic and acidic residues" evidence="7">
    <location>
        <begin position="701"/>
        <end position="716"/>
    </location>
</feature>
<organism evidence="9 10">
    <name type="scientific">Taphrina deformans (strain PYCC 5710 / ATCC 11124 / CBS 356.35 / IMI 108563 / JCM 9778 / NBRC 8474)</name>
    <name type="common">Peach leaf curl fungus</name>
    <name type="synonym">Lalaria deformans</name>
    <dbReference type="NCBI Taxonomy" id="1097556"/>
    <lineage>
        <taxon>Eukaryota</taxon>
        <taxon>Fungi</taxon>
        <taxon>Dikarya</taxon>
        <taxon>Ascomycota</taxon>
        <taxon>Taphrinomycotina</taxon>
        <taxon>Taphrinomycetes</taxon>
        <taxon>Taphrinales</taxon>
        <taxon>Taphrinaceae</taxon>
        <taxon>Taphrina</taxon>
    </lineage>
</organism>
<feature type="region of interest" description="Disordered" evidence="7">
    <location>
        <begin position="759"/>
        <end position="800"/>
    </location>
</feature>
<dbReference type="InterPro" id="IPR048255">
    <property type="entry name" value="IML1_N"/>
</dbReference>
<dbReference type="PANTHER" id="PTHR13179:SF8">
    <property type="entry name" value="GATOR COMPLEX PROTEIN DEPDC5"/>
    <property type="match status" value="1"/>
</dbReference>
<dbReference type="VEuPathDB" id="FungiDB:TAPDE_000932"/>
<evidence type="ECO:0000256" key="2">
    <source>
        <dbReference type="ARBA" id="ARBA00005643"/>
    </source>
</evidence>
<dbReference type="InterPro" id="IPR045838">
    <property type="entry name" value="DEPDC5_CTD"/>
</dbReference>
<dbReference type="CDD" id="cd04449">
    <property type="entry name" value="DEP_DEPDC5-like"/>
    <property type="match status" value="1"/>
</dbReference>
<dbReference type="GO" id="GO:0010508">
    <property type="term" value="P:positive regulation of autophagy"/>
    <property type="evidence" value="ECO:0007669"/>
    <property type="project" value="TreeGrafter"/>
</dbReference>
<keyword evidence="5" id="KW-0926">Vacuole</keyword>
<feature type="region of interest" description="Disordered" evidence="7">
    <location>
        <begin position="597"/>
        <end position="621"/>
    </location>
</feature>
<feature type="compositionally biased region" description="Polar residues" evidence="7">
    <location>
        <begin position="732"/>
        <end position="742"/>
    </location>
</feature>
<dbReference type="InterPro" id="IPR027244">
    <property type="entry name" value="IML1"/>
</dbReference>
<evidence type="ECO:0000313" key="10">
    <source>
        <dbReference type="Proteomes" id="UP000013776"/>
    </source>
</evidence>
<dbReference type="Pfam" id="PF12257">
    <property type="entry name" value="IML1"/>
    <property type="match status" value="1"/>
</dbReference>